<dbReference type="InterPro" id="IPR038020">
    <property type="entry name" value="MbtH-like_sf"/>
</dbReference>
<sequence>MSSSTSPTRWTPTRSTAGAPTSSSWSWRWPTGRSRNGTAADPKGRRPSPHRITLRPLRVDRREEGPPCGPSVVTPGDRGGNDRLDRANGNEVAVSNPFEDADALYRVLVNSEGQYSLWPADIAVPAGWATAHDADSRKNCLEYVEAQWADMRPDSLVQAQRTRKADDASARRPLSANEEFMCAFDRGDDLGVFGPRGIVLAGWRVRGQLDVATVQLALDDVVARHEALRTTIIRDKDAPYARVSPPSPVALTVVDLPSAAGEADRECLAHEFLDEVDRHGRLGSTELPLLRATLARFDEDDAVFVLVTNHLASDGWSMHVLMRDFAICYATRRGLPAPELPVTRQLGEYAHWQQEVRNSESAAIAREYWQDTLSGGEMLILPTDRPRRLDVPPVYSVYRFVLDQELAGAATALAKSLHSSPFMVLFACFNLFLHRRTGVTDIVSPVITSGRTEPGFEDTVGTLFNFLPIRTDVSGCASFADLVRRTRASLLEAYSYELPFGEIIAKSEPELMAGPIMNVSSVVSAFQISQFPPETGADDIGGLRFSALRRRLKSLVDVSEIPDGNLWELDLHPDGDVVGVVKYNSLDFDLPTIAAMVDEYRELLLASLKSPDAALPK</sequence>
<protein>
    <recommendedName>
        <fullName evidence="2">MbtH-like domain-containing protein</fullName>
    </recommendedName>
</protein>
<dbReference type="AlphaFoldDB" id="A0A221NTW7"/>
<dbReference type="SUPFAM" id="SSF160582">
    <property type="entry name" value="MbtH-like"/>
    <property type="match status" value="1"/>
</dbReference>
<organism evidence="3 4">
    <name type="scientific">Streptomyces pluripotens</name>
    <dbReference type="NCBI Taxonomy" id="1355015"/>
    <lineage>
        <taxon>Bacteria</taxon>
        <taxon>Bacillati</taxon>
        <taxon>Actinomycetota</taxon>
        <taxon>Actinomycetes</taxon>
        <taxon>Kitasatosporales</taxon>
        <taxon>Streptomycetaceae</taxon>
        <taxon>Streptomyces</taxon>
    </lineage>
</organism>
<evidence type="ECO:0000259" key="2">
    <source>
        <dbReference type="SMART" id="SM00923"/>
    </source>
</evidence>
<dbReference type="EMBL" id="CP022433">
    <property type="protein sequence ID" value="ASN23286.1"/>
    <property type="molecule type" value="Genomic_DNA"/>
</dbReference>
<dbReference type="InterPro" id="IPR001242">
    <property type="entry name" value="Condensation_dom"/>
</dbReference>
<dbReference type="Gene3D" id="3.30.559.10">
    <property type="entry name" value="Chloramphenicol acetyltransferase-like domain"/>
    <property type="match status" value="1"/>
</dbReference>
<dbReference type="SUPFAM" id="SSF52777">
    <property type="entry name" value="CoA-dependent acyltransferases"/>
    <property type="match status" value="2"/>
</dbReference>
<dbReference type="PANTHER" id="PTHR45527:SF1">
    <property type="entry name" value="FATTY ACID SYNTHASE"/>
    <property type="match status" value="1"/>
</dbReference>
<dbReference type="GO" id="GO:0031177">
    <property type="term" value="F:phosphopantetheine binding"/>
    <property type="evidence" value="ECO:0007669"/>
    <property type="project" value="TreeGrafter"/>
</dbReference>
<dbReference type="KEGG" id="splu:LK06_002650"/>
<dbReference type="GO" id="GO:0009239">
    <property type="term" value="P:enterobactin biosynthetic process"/>
    <property type="evidence" value="ECO:0007669"/>
    <property type="project" value="TreeGrafter"/>
</dbReference>
<evidence type="ECO:0000256" key="1">
    <source>
        <dbReference type="SAM" id="MobiDB-lite"/>
    </source>
</evidence>
<evidence type="ECO:0000313" key="3">
    <source>
        <dbReference type="EMBL" id="ASN23286.1"/>
    </source>
</evidence>
<feature type="domain" description="MbtH-like" evidence="2">
    <location>
        <begin position="96"/>
        <end position="146"/>
    </location>
</feature>
<dbReference type="SMART" id="SM00923">
    <property type="entry name" value="MbtH"/>
    <property type="match status" value="1"/>
</dbReference>
<name>A0A221NTW7_9ACTN</name>
<dbReference type="GO" id="GO:0043041">
    <property type="term" value="P:amino acid activation for nonribosomal peptide biosynthetic process"/>
    <property type="evidence" value="ECO:0007669"/>
    <property type="project" value="TreeGrafter"/>
</dbReference>
<dbReference type="GO" id="GO:0047527">
    <property type="term" value="F:2,3-dihydroxybenzoate-serine ligase activity"/>
    <property type="evidence" value="ECO:0007669"/>
    <property type="project" value="TreeGrafter"/>
</dbReference>
<dbReference type="GO" id="GO:0005829">
    <property type="term" value="C:cytosol"/>
    <property type="evidence" value="ECO:0007669"/>
    <property type="project" value="TreeGrafter"/>
</dbReference>
<proteinExistence type="predicted"/>
<feature type="region of interest" description="Disordered" evidence="1">
    <location>
        <begin position="1"/>
        <end position="84"/>
    </location>
</feature>
<gene>
    <name evidence="3" type="ORF">LK07_03735</name>
</gene>
<keyword evidence="4" id="KW-1185">Reference proteome</keyword>
<evidence type="ECO:0000313" key="4">
    <source>
        <dbReference type="Proteomes" id="UP000031501"/>
    </source>
</evidence>
<dbReference type="Pfam" id="PF03621">
    <property type="entry name" value="MbtH"/>
    <property type="match status" value="1"/>
</dbReference>
<dbReference type="InterPro" id="IPR023213">
    <property type="entry name" value="CAT-like_dom_sf"/>
</dbReference>
<dbReference type="Gene3D" id="3.30.559.30">
    <property type="entry name" value="Nonribosomal peptide synthetase, condensation domain"/>
    <property type="match status" value="1"/>
</dbReference>
<accession>A0A221NTW7</accession>
<dbReference type="Proteomes" id="UP000031501">
    <property type="component" value="Chromosome"/>
</dbReference>
<dbReference type="GO" id="GO:0009366">
    <property type="term" value="C:enterobactin synthetase complex"/>
    <property type="evidence" value="ECO:0007669"/>
    <property type="project" value="TreeGrafter"/>
</dbReference>
<feature type="compositionally biased region" description="Low complexity" evidence="1">
    <location>
        <begin position="1"/>
        <end position="35"/>
    </location>
</feature>
<dbReference type="InterPro" id="IPR005153">
    <property type="entry name" value="MbtH-like_dom"/>
</dbReference>
<dbReference type="STRING" id="1355015.LK06_002650"/>
<dbReference type="Pfam" id="PF00668">
    <property type="entry name" value="Condensation"/>
    <property type="match status" value="1"/>
</dbReference>
<dbReference type="Gene3D" id="3.90.820.10">
    <property type="entry name" value="Structural Genomics, Unknown Function 30-nov-00 1gh9 Mol_id"/>
    <property type="match status" value="1"/>
</dbReference>
<reference evidence="3 4" key="1">
    <citation type="submission" date="2017-07" db="EMBL/GenBank/DDBJ databases">
        <title>Genome sequence of Streptomyces pluripotens MUSC 137T.</title>
        <authorList>
            <person name="Ser H.-L."/>
            <person name="Lee L.-H."/>
        </authorList>
    </citation>
    <scope>NUCLEOTIDE SEQUENCE [LARGE SCALE GENOMIC DNA]</scope>
    <source>
        <strain evidence="3 4">MUSC 137</strain>
    </source>
</reference>
<dbReference type="GO" id="GO:0008610">
    <property type="term" value="P:lipid biosynthetic process"/>
    <property type="evidence" value="ECO:0007669"/>
    <property type="project" value="UniProtKB-ARBA"/>
</dbReference>
<dbReference type="PANTHER" id="PTHR45527">
    <property type="entry name" value="NONRIBOSOMAL PEPTIDE SYNTHETASE"/>
    <property type="match status" value="1"/>
</dbReference>